<sequence length="162" mass="18222">MNIKINLTNRYGYDLMLYPYNCGAVPKGEGQNICKLEGTGEMTVAQGESGILDIPGMGSLLVQFLGKQKLEDCHERFCDSPSEFDQYEQMALLRYKTNELYWRFPAPTNDAPAELNISINDIGTICLDKVLSGEARRVQLPEFFIPPVFTPHLPEGNPEETE</sequence>
<accession>A0A2A5JTU2</accession>
<proteinExistence type="predicted"/>
<evidence type="ECO:0000313" key="2">
    <source>
        <dbReference type="Proteomes" id="UP000228621"/>
    </source>
</evidence>
<dbReference type="EMBL" id="NKHF01000024">
    <property type="protein sequence ID" value="PCK32786.1"/>
    <property type="molecule type" value="Genomic_DNA"/>
</dbReference>
<evidence type="ECO:0000313" key="1">
    <source>
        <dbReference type="EMBL" id="PCK32786.1"/>
    </source>
</evidence>
<dbReference type="OrthoDB" id="6288142at2"/>
<reference evidence="2" key="1">
    <citation type="journal article" date="2019" name="Genome Announc.">
        <title>Draft Genome Sequence of Pseudoalteromonas piscicida Strain 36Y ROTHPW, an Hypersaline Seawater Isolate from the South Coast of Sonora, Mexico.</title>
        <authorList>
            <person name="Sanchez-Diaz R."/>
            <person name="Molina-Garza Z.J."/>
            <person name="Cruz-Suarez L.E."/>
            <person name="Selvin J."/>
            <person name="Kiran G.S."/>
            <person name="Ibarra-Gamez J.C."/>
            <person name="Gomez-Gil B."/>
            <person name="Galaviz-Silva L."/>
        </authorList>
    </citation>
    <scope>NUCLEOTIDE SEQUENCE [LARGE SCALE GENOMIC DNA]</scope>
    <source>
        <strain evidence="2">36Y_RITHPW</strain>
    </source>
</reference>
<comment type="caution">
    <text evidence="1">The sequence shown here is derived from an EMBL/GenBank/DDBJ whole genome shotgun (WGS) entry which is preliminary data.</text>
</comment>
<keyword evidence="2" id="KW-1185">Reference proteome</keyword>
<dbReference type="RefSeq" id="WP_099641049.1">
    <property type="nucleotide sequence ID" value="NZ_NKHF01000024.1"/>
</dbReference>
<name>A0A2A5JTU2_PSEO7</name>
<organism evidence="1 2">
    <name type="scientific">Pseudoalteromonas piscicida</name>
    <dbReference type="NCBI Taxonomy" id="43662"/>
    <lineage>
        <taxon>Bacteria</taxon>
        <taxon>Pseudomonadati</taxon>
        <taxon>Pseudomonadota</taxon>
        <taxon>Gammaproteobacteria</taxon>
        <taxon>Alteromonadales</taxon>
        <taxon>Pseudoalteromonadaceae</taxon>
        <taxon>Pseudoalteromonas</taxon>
    </lineage>
</organism>
<gene>
    <name evidence="1" type="ORF">CEX98_05140</name>
</gene>
<dbReference type="Proteomes" id="UP000228621">
    <property type="component" value="Unassembled WGS sequence"/>
</dbReference>
<dbReference type="AlphaFoldDB" id="A0A2A5JTU2"/>
<protein>
    <submittedName>
        <fullName evidence="1">Uncharacterized protein</fullName>
    </submittedName>
</protein>